<accession>A0A0E9PKQ6</accession>
<dbReference type="EMBL" id="GBXM01095787">
    <property type="protein sequence ID" value="JAH12790.1"/>
    <property type="molecule type" value="Transcribed_RNA"/>
</dbReference>
<evidence type="ECO:0000313" key="1">
    <source>
        <dbReference type="EMBL" id="JAH04857.1"/>
    </source>
</evidence>
<reference evidence="1" key="2">
    <citation type="journal article" date="2015" name="Fish Shellfish Immunol.">
        <title>Early steps in the European eel (Anguilla anguilla)-Vibrio vulnificus interaction in the gills: Role of the RtxA13 toxin.</title>
        <authorList>
            <person name="Callol A."/>
            <person name="Pajuelo D."/>
            <person name="Ebbesson L."/>
            <person name="Teles M."/>
            <person name="MacKenzie S."/>
            <person name="Amaro C."/>
        </authorList>
    </citation>
    <scope>NUCLEOTIDE SEQUENCE</scope>
</reference>
<organism evidence="1">
    <name type="scientific">Anguilla anguilla</name>
    <name type="common">European freshwater eel</name>
    <name type="synonym">Muraena anguilla</name>
    <dbReference type="NCBI Taxonomy" id="7936"/>
    <lineage>
        <taxon>Eukaryota</taxon>
        <taxon>Metazoa</taxon>
        <taxon>Chordata</taxon>
        <taxon>Craniata</taxon>
        <taxon>Vertebrata</taxon>
        <taxon>Euteleostomi</taxon>
        <taxon>Actinopterygii</taxon>
        <taxon>Neopterygii</taxon>
        <taxon>Teleostei</taxon>
        <taxon>Anguilliformes</taxon>
        <taxon>Anguillidae</taxon>
        <taxon>Anguilla</taxon>
    </lineage>
</organism>
<sequence>MPSNFVSKRRKGRLILPSQFELLEH</sequence>
<proteinExistence type="predicted"/>
<dbReference type="AlphaFoldDB" id="A0A0E9PKQ6"/>
<reference evidence="1" key="1">
    <citation type="submission" date="2014-11" db="EMBL/GenBank/DDBJ databases">
        <authorList>
            <person name="Amaro Gonzalez C."/>
        </authorList>
    </citation>
    <scope>NUCLEOTIDE SEQUENCE</scope>
</reference>
<protein>
    <submittedName>
        <fullName evidence="1">Uncharacterized protein</fullName>
    </submittedName>
</protein>
<name>A0A0E9PKQ6_ANGAN</name>
<dbReference type="EMBL" id="GBXM01103720">
    <property type="protein sequence ID" value="JAH04857.1"/>
    <property type="molecule type" value="Transcribed_RNA"/>
</dbReference>